<dbReference type="AlphaFoldDB" id="A0A4Q1SKM5"/>
<sequence length="189" mass="20585">MKFLRLFPLLAFVFLSFDSGHAQTDAAISYYGAFTGSTSGNGTVQSPSNQGGYLLEMRHISNPLVGYELNYSFNRANQGYNLESVKAGAHEVGADWFVSFPIANFKPFLLAGGGLLFFSPDGGQSGTQSNTKPVFVYGGGLDWTVIPHFGLRFQYRGNVYHAPDLLKAVSSTHTALNTAEPMLGAYFRF</sequence>
<comment type="caution">
    <text evidence="2">The sequence shown here is derived from an EMBL/GenBank/DDBJ whole genome shotgun (WGS) entry which is preliminary data.</text>
</comment>
<dbReference type="RefSeq" id="WP_129207804.1">
    <property type="nucleotide sequence ID" value="NZ_BMGU01000001.1"/>
</dbReference>
<reference evidence="2 3" key="1">
    <citation type="journal article" date="2016" name="Int. J. Syst. Evol. Microbiol.">
        <title>Acidipila dinghuensis sp. nov., an acidobacterium isolated from forest soil.</title>
        <authorList>
            <person name="Jiang Y.W."/>
            <person name="Wang J."/>
            <person name="Chen M.H."/>
            <person name="Lv Y.Y."/>
            <person name="Qiu L.H."/>
        </authorList>
    </citation>
    <scope>NUCLEOTIDE SEQUENCE [LARGE SCALE GENOMIC DNA]</scope>
    <source>
        <strain evidence="2 3">DHOF10</strain>
    </source>
</reference>
<organism evidence="2 3">
    <name type="scientific">Silvibacterium dinghuense</name>
    <dbReference type="NCBI Taxonomy" id="1560006"/>
    <lineage>
        <taxon>Bacteria</taxon>
        <taxon>Pseudomonadati</taxon>
        <taxon>Acidobacteriota</taxon>
        <taxon>Terriglobia</taxon>
        <taxon>Terriglobales</taxon>
        <taxon>Acidobacteriaceae</taxon>
        <taxon>Silvibacterium</taxon>
    </lineage>
</organism>
<evidence type="ECO:0000313" key="2">
    <source>
        <dbReference type="EMBL" id="RXS98025.1"/>
    </source>
</evidence>
<proteinExistence type="predicted"/>
<keyword evidence="1" id="KW-0732">Signal</keyword>
<dbReference type="Proteomes" id="UP000290253">
    <property type="component" value="Unassembled WGS sequence"/>
</dbReference>
<gene>
    <name evidence="2" type="ORF">ESZ00_09335</name>
</gene>
<feature type="signal peptide" evidence="1">
    <location>
        <begin position="1"/>
        <end position="22"/>
    </location>
</feature>
<dbReference type="OrthoDB" id="122222at2"/>
<keyword evidence="3" id="KW-1185">Reference proteome</keyword>
<dbReference type="SUPFAM" id="SSF56925">
    <property type="entry name" value="OMPA-like"/>
    <property type="match status" value="1"/>
</dbReference>
<feature type="chain" id="PRO_5020666878" description="Outer membrane protein beta-barrel domain-containing protein" evidence="1">
    <location>
        <begin position="23"/>
        <end position="189"/>
    </location>
</feature>
<evidence type="ECO:0008006" key="4">
    <source>
        <dbReference type="Google" id="ProtNLM"/>
    </source>
</evidence>
<dbReference type="Gene3D" id="2.40.160.20">
    <property type="match status" value="1"/>
</dbReference>
<evidence type="ECO:0000313" key="3">
    <source>
        <dbReference type="Proteomes" id="UP000290253"/>
    </source>
</evidence>
<name>A0A4Q1SKM5_9BACT</name>
<dbReference type="EMBL" id="SDMK01000001">
    <property type="protein sequence ID" value="RXS98025.1"/>
    <property type="molecule type" value="Genomic_DNA"/>
</dbReference>
<protein>
    <recommendedName>
        <fullName evidence="4">Outer membrane protein beta-barrel domain-containing protein</fullName>
    </recommendedName>
</protein>
<evidence type="ECO:0000256" key="1">
    <source>
        <dbReference type="SAM" id="SignalP"/>
    </source>
</evidence>
<dbReference type="InterPro" id="IPR011250">
    <property type="entry name" value="OMP/PagP_B-barrel"/>
</dbReference>
<accession>A0A4Q1SKM5</accession>